<accession>W0FKP7</accession>
<protein>
    <submittedName>
        <fullName evidence="1">Uncharacterized protein</fullName>
    </submittedName>
</protein>
<proteinExistence type="predicted"/>
<sequence>MEVTHERIMMLDITSTDGKPVGLKGRIAHGHLLPGDLLTIDGTEWLVIDNAPGKALIWQRTNVMTRSEFMKRKHDAGIPEGLRQLAEKVFIPTMETVSRIPQERERIAFDSDGIATSYWLAEPTDEDGFVRFVRPDGTIGTQHVSQDLCIAPACWIRGDTND</sequence>
<organism evidence="1">
    <name type="scientific">uncultured bacterium Contig643</name>
    <dbReference type="NCBI Taxonomy" id="1393602"/>
    <lineage>
        <taxon>Bacteria</taxon>
        <taxon>environmental samples</taxon>
    </lineage>
</organism>
<reference evidence="1" key="1">
    <citation type="journal article" date="2013" name="PLoS ONE">
        <title>Metagenomic insights into the carbohydrate-active enzymes carried by the microorganisms adhering to solid digesta in the rumen of cows.</title>
        <authorList>
            <person name="Wang L."/>
            <person name="Hatem A."/>
            <person name="Catalyurek U.V."/>
            <person name="Morrison M."/>
            <person name="Yu Z."/>
        </authorList>
    </citation>
    <scope>NUCLEOTIDE SEQUENCE</scope>
</reference>
<dbReference type="AlphaFoldDB" id="W0FKP7"/>
<evidence type="ECO:0000313" key="1">
    <source>
        <dbReference type="EMBL" id="AHF24029.1"/>
    </source>
</evidence>
<name>W0FKP7_9BACT</name>
<dbReference type="EMBL" id="KC246783">
    <property type="protein sequence ID" value="AHF24029.1"/>
    <property type="molecule type" value="Genomic_DNA"/>
</dbReference>